<dbReference type="InterPro" id="IPR052414">
    <property type="entry name" value="U3_snoRNA-assoc_WDR"/>
</dbReference>
<dbReference type="EMBL" id="JAEUBF010000677">
    <property type="protein sequence ID" value="KAH3676191.1"/>
    <property type="molecule type" value="Genomic_DNA"/>
</dbReference>
<gene>
    <name evidence="6" type="ORF">WICMUC_002213</name>
</gene>
<evidence type="ECO:0000313" key="6">
    <source>
        <dbReference type="EMBL" id="KAH3676191.1"/>
    </source>
</evidence>
<protein>
    <recommendedName>
        <fullName evidence="5">Small-subunit processome Utp12 domain-containing protein</fullName>
    </recommendedName>
</protein>
<organism evidence="6 7">
    <name type="scientific">Wickerhamomyces mucosus</name>
    <dbReference type="NCBI Taxonomy" id="1378264"/>
    <lineage>
        <taxon>Eukaryota</taxon>
        <taxon>Fungi</taxon>
        <taxon>Dikarya</taxon>
        <taxon>Ascomycota</taxon>
        <taxon>Saccharomycotina</taxon>
        <taxon>Saccharomycetes</taxon>
        <taxon>Phaffomycetales</taxon>
        <taxon>Wickerhamomycetaceae</taxon>
        <taxon>Wickerhamomyces</taxon>
    </lineage>
</organism>
<dbReference type="Proteomes" id="UP000769528">
    <property type="component" value="Unassembled WGS sequence"/>
</dbReference>
<comment type="subcellular location">
    <subcellularLocation>
        <location evidence="1">Nucleus</location>
    </subcellularLocation>
</comment>
<feature type="compositionally biased region" description="Basic and acidic residues" evidence="4">
    <location>
        <begin position="632"/>
        <end position="643"/>
    </location>
</feature>
<accession>A0A9P8TF91</accession>
<proteinExistence type="inferred from homology"/>
<dbReference type="SUPFAM" id="SSF50978">
    <property type="entry name" value="WD40 repeat-like"/>
    <property type="match status" value="1"/>
</dbReference>
<dbReference type="InterPro" id="IPR007148">
    <property type="entry name" value="SSU_processome_Utp12"/>
</dbReference>
<evidence type="ECO:0000256" key="3">
    <source>
        <dbReference type="ARBA" id="ARBA00038335"/>
    </source>
</evidence>
<dbReference type="GO" id="GO:0000462">
    <property type="term" value="P:maturation of SSU-rRNA from tricistronic rRNA transcript (SSU-rRNA, 5.8S rRNA, LSU-rRNA)"/>
    <property type="evidence" value="ECO:0007669"/>
    <property type="project" value="TreeGrafter"/>
</dbReference>
<comment type="similarity">
    <text evidence="3">Belongs to the UTP5 family.</text>
</comment>
<evidence type="ECO:0000256" key="2">
    <source>
        <dbReference type="ARBA" id="ARBA00023242"/>
    </source>
</evidence>
<name>A0A9P8TF91_9ASCO</name>
<evidence type="ECO:0000313" key="7">
    <source>
        <dbReference type="Proteomes" id="UP000769528"/>
    </source>
</evidence>
<keyword evidence="2" id="KW-0539">Nucleus</keyword>
<dbReference type="InterPro" id="IPR015943">
    <property type="entry name" value="WD40/YVTN_repeat-like_dom_sf"/>
</dbReference>
<comment type="caution">
    <text evidence="6">The sequence shown here is derived from an EMBL/GenBank/DDBJ whole genome shotgun (WGS) entry which is preliminary data.</text>
</comment>
<dbReference type="OrthoDB" id="30195at2759"/>
<feature type="domain" description="Small-subunit processome Utp12" evidence="5">
    <location>
        <begin position="434"/>
        <end position="535"/>
    </location>
</feature>
<dbReference type="Gene3D" id="2.130.10.10">
    <property type="entry name" value="YVTN repeat-like/Quinoprotein amine dehydrogenase"/>
    <property type="match status" value="1"/>
</dbReference>
<dbReference type="Pfam" id="PF04003">
    <property type="entry name" value="Utp12"/>
    <property type="match status" value="1"/>
</dbReference>
<dbReference type="AlphaFoldDB" id="A0A9P8TF91"/>
<sequence>MSLLINGSFDPTGLYYSSVIQALDTHKVRVQSTESTSLANAFSLDKGSKVSNVSWGVSPNIQNNSSSTSTANKKRRLSNNFNIESQYINISTNKGSILIYNPLANQVIGTLENPNSVSIIDYQFSSLTNSGWSVDINQNIIQWDLLLFKPKQQFKFNEPINALRVIEYERKPHLLLASHSISLYDLQTNEVIKTFPGHISPIHSIVPLDNSSYFITAAHGDRFINIYSLDDSFSSVLVTQSDVLSISYNEKQVTAVTEDGIVEVFNDILTKPAQSNNRKKGQQSKQSNFKIELKRTNSSEQLKIDYAFIDQGFIKLSWLETGDIPYFYKVKIDDLSQEQTIIFREKPAIQAKDHSLYGQDIAAAKKYNEGNTVVTSGDNLKYLNNAEEEDIKDGPTLAEKLELLRVDNTLPKKKQGRATTGTLAVVLTQALRSNDHSLLETVLTNRDEKILKATIERLDTSLAIKLLERLAERISRQTNRQGQLNLWVKWIMVIHGGYLVNIPNLSTLLSSLHSTLVKRANTLNRLLELQGKLDVYYSNLDLDQDDDEFESEEDSDEEDVEYIEELDDASLIDNGEEDYDIDDNNEGEYEEEDAFIDVESEESSDEEQEILDEEEEALEEGFSDEEVGTARIDSDPKIDEQEDLKKRIATLKAKQSKLKR</sequence>
<evidence type="ECO:0000256" key="4">
    <source>
        <dbReference type="SAM" id="MobiDB-lite"/>
    </source>
</evidence>
<evidence type="ECO:0000256" key="1">
    <source>
        <dbReference type="ARBA" id="ARBA00004123"/>
    </source>
</evidence>
<feature type="compositionally biased region" description="Acidic residues" evidence="4">
    <location>
        <begin position="598"/>
        <end position="627"/>
    </location>
</feature>
<reference evidence="6" key="2">
    <citation type="submission" date="2021-01" db="EMBL/GenBank/DDBJ databases">
        <authorList>
            <person name="Schikora-Tamarit M.A."/>
        </authorList>
    </citation>
    <scope>NUCLEOTIDE SEQUENCE</scope>
    <source>
        <strain evidence="6">CBS6341</strain>
    </source>
</reference>
<dbReference type="PANTHER" id="PTHR44267">
    <property type="entry name" value="WD REPEAT-CONTAINING PROTEIN 43"/>
    <property type="match status" value="1"/>
</dbReference>
<feature type="region of interest" description="Disordered" evidence="4">
    <location>
        <begin position="598"/>
        <end position="643"/>
    </location>
</feature>
<dbReference type="PANTHER" id="PTHR44267:SF1">
    <property type="entry name" value="WD REPEAT-CONTAINING PROTEIN 43"/>
    <property type="match status" value="1"/>
</dbReference>
<dbReference type="GO" id="GO:0032040">
    <property type="term" value="C:small-subunit processome"/>
    <property type="evidence" value="ECO:0007669"/>
    <property type="project" value="UniProtKB-ARBA"/>
</dbReference>
<dbReference type="InterPro" id="IPR036322">
    <property type="entry name" value="WD40_repeat_dom_sf"/>
</dbReference>
<keyword evidence="7" id="KW-1185">Reference proteome</keyword>
<reference evidence="6" key="1">
    <citation type="journal article" date="2021" name="Open Biol.">
        <title>Shared evolutionary footprints suggest mitochondrial oxidative damage underlies multiple complex I losses in fungi.</title>
        <authorList>
            <person name="Schikora-Tamarit M.A."/>
            <person name="Marcet-Houben M."/>
            <person name="Nosek J."/>
            <person name="Gabaldon T."/>
        </authorList>
    </citation>
    <scope>NUCLEOTIDE SEQUENCE</scope>
    <source>
        <strain evidence="6">CBS6341</strain>
    </source>
</reference>
<evidence type="ECO:0000259" key="5">
    <source>
        <dbReference type="Pfam" id="PF04003"/>
    </source>
</evidence>